<accession>A0ABR0XLP8</accession>
<dbReference type="Gene3D" id="3.40.50.300">
    <property type="entry name" value="P-loop containing nucleotide triphosphate hydrolases"/>
    <property type="match status" value="1"/>
</dbReference>
<evidence type="ECO:0000256" key="2">
    <source>
        <dbReference type="ARBA" id="ARBA00022737"/>
    </source>
</evidence>
<evidence type="ECO:0000256" key="3">
    <source>
        <dbReference type="ARBA" id="ARBA00022821"/>
    </source>
</evidence>
<sequence length="1370" mass="154346">MSPNWSPNLILHSHFFEQVQERLYMQGGRMAGGTEAIRLERTNYNFWKVQVLTTVRAHGFEDFLFGTSTPPAKYTFLWTWTSLCIILGVSCVIEIGALQTGRPVCSQFREEPQLIYSLVRRIETELRNSPVVVAPYIVGLDFPMEELMELLDITNNAPKVIGLLGPGGIGKTTISSALYNKLGKHFERRSFLPNARETFARADGLLSLQNRLIKDLSVGSVRPIENENAGTAEIKRKLQENRVLVVIDDIDDATQLAELAFHREWLSEGSRIIINTRNRNALPSDLVDEIYQVRQLSSSDSLKLFSYYALRREKPTEPFLELSKKIVSITGGLPLALQVFGSLLYDKRRVEEWRDALEKLKEIRPDNLQDILKISFDALDSEVRTMFLDIACLLLDLEMKREDVIDVMRGCGFKAEIGLTTLVARSLVRVIEEDRLWMHDQIRDMGRQIVFDEAHSDIGSRSRVWDPRHVRELLQDQKGTRNVEGIVLDFEVKNRQRIISAQTIAWNQLQTAPNLAAALTYTKGKFKKHFLSNTEEEEEGEVRFATKSFESMINLRLLHFNNVKLEGNFTCIPNAVRWLQWHKCPLKSLPPDFHPTELRVLDLSQSKIERVWEPKWFWTNQQVTNKLMVLNLRNCYNITTIPDLSGHKCLEKLILERCSSLTSIHKSVGDLNTLRHLNLTDCCQLAELPNDASGLKNLELLLLSGCSQLKKLPHNVDLMTSLRELLLDGTAVEELPETIFRLTKLERLTLDRCVSIKRLPQSIGKLSALRELSLLSSALEELPNSIGSLGNLETLNLMWCKSLSEIPKSIGNLKSLADLGLSGSSVRLLPESVGSLYYLRRLSAGNCSSLRALPVSIEGLSSVVELDLSNTAITGLPDEIGFMKSLKKLELIGCKELSSLPKTIGNLLALHTLNLTKSFITELPESIETLENLVVLRMNHCEKLTKLPESFGNLTNLRHLLMEHTAVTELPESFGNLSNLIVLRMAKKASHGLIVENFNSQRKLVLPFSFSKLSLLEELNARAWRISGKIPDDFEKLSSLKILDLSYNDICSLPSDLRGLSVLEKLLLSHCTELKALPPLPTSLMELDAANCVSLENLSDFSNLVSLQEMHFTNCRKVFDITGVENLKCLKRLHMSGCSSRASAVIRNLDKVALRNLNSLSIPGSEIPDWFTRDEVCFSKRKHHQVKSVIIAVIISINPQVPDNSRLTLPVIADVEAKILRLNKPVFSTALDLKGASSTEEDQLYLCRYPQCHPLVSILDDGDKIKVIRRDPPFDEGVVLKRCGICVVYENDDDYDGEEDGLDESLQTVSQRLTTFIGPSKKKSNRISSTRTAGSEYMSADPLSLILITIDTTLDPRALDCAYKRALSKP</sequence>
<dbReference type="Pfam" id="PF23282">
    <property type="entry name" value="WHD_ROQ1"/>
    <property type="match status" value="1"/>
</dbReference>
<dbReference type="InterPro" id="IPR058192">
    <property type="entry name" value="WHD_ROQ1-like"/>
</dbReference>
<dbReference type="InterPro" id="IPR002182">
    <property type="entry name" value="NB-ARC"/>
</dbReference>
<dbReference type="SUPFAM" id="SSF52540">
    <property type="entry name" value="P-loop containing nucleoside triphosphate hydrolases"/>
    <property type="match status" value="1"/>
</dbReference>
<evidence type="ECO:0000259" key="4">
    <source>
        <dbReference type="SMART" id="SM00382"/>
    </source>
</evidence>
<feature type="domain" description="AAA+ ATPase" evidence="4">
    <location>
        <begin position="157"/>
        <end position="297"/>
    </location>
</feature>
<comment type="caution">
    <text evidence="5">The sequence shown here is derived from an EMBL/GenBank/DDBJ whole genome shotgun (WGS) entry which is preliminary data.</text>
</comment>
<keyword evidence="3" id="KW-0611">Plant defense</keyword>
<dbReference type="InterPro" id="IPR027417">
    <property type="entry name" value="P-loop_NTPase"/>
</dbReference>
<dbReference type="SUPFAM" id="SSF52058">
    <property type="entry name" value="L domain-like"/>
    <property type="match status" value="2"/>
</dbReference>
<evidence type="ECO:0000313" key="5">
    <source>
        <dbReference type="EMBL" id="KAK6160095.1"/>
    </source>
</evidence>
<dbReference type="SMART" id="SM00382">
    <property type="entry name" value="AAA"/>
    <property type="match status" value="1"/>
</dbReference>
<dbReference type="InterPro" id="IPR055414">
    <property type="entry name" value="LRR_R13L4/SHOC2-like"/>
</dbReference>
<evidence type="ECO:0000256" key="1">
    <source>
        <dbReference type="ARBA" id="ARBA00022614"/>
    </source>
</evidence>
<gene>
    <name evidence="5" type="ORF">DH2020_003476</name>
</gene>
<keyword evidence="1" id="KW-0433">Leucine-rich repeat</keyword>
<dbReference type="InterPro" id="IPR003591">
    <property type="entry name" value="Leu-rich_rpt_typical-subtyp"/>
</dbReference>
<dbReference type="PANTHER" id="PTHR11017">
    <property type="entry name" value="LEUCINE-RICH REPEAT-CONTAINING PROTEIN"/>
    <property type="match status" value="1"/>
</dbReference>
<dbReference type="Pfam" id="PF23598">
    <property type="entry name" value="LRR_14"/>
    <property type="match status" value="2"/>
</dbReference>
<protein>
    <recommendedName>
        <fullName evidence="4">AAA+ ATPase domain-containing protein</fullName>
    </recommendedName>
</protein>
<dbReference type="SMART" id="SM00369">
    <property type="entry name" value="LRR_TYP"/>
    <property type="match status" value="7"/>
</dbReference>
<dbReference type="InterPro" id="IPR044974">
    <property type="entry name" value="Disease_R_plants"/>
</dbReference>
<dbReference type="InterPro" id="IPR042197">
    <property type="entry name" value="Apaf_helical"/>
</dbReference>
<dbReference type="Gene3D" id="3.80.10.10">
    <property type="entry name" value="Ribonuclease Inhibitor"/>
    <property type="match status" value="4"/>
</dbReference>
<proteinExistence type="predicted"/>
<dbReference type="PRINTS" id="PR00364">
    <property type="entry name" value="DISEASERSIST"/>
</dbReference>
<dbReference type="PROSITE" id="PS51450">
    <property type="entry name" value="LRR"/>
    <property type="match status" value="1"/>
</dbReference>
<keyword evidence="2" id="KW-0677">Repeat</keyword>
<dbReference type="InterPro" id="IPR032675">
    <property type="entry name" value="LRR_dom_sf"/>
</dbReference>
<dbReference type="Pfam" id="PF00560">
    <property type="entry name" value="LRR_1"/>
    <property type="match status" value="1"/>
</dbReference>
<name>A0ABR0XLP8_REHGL</name>
<organism evidence="5 6">
    <name type="scientific">Rehmannia glutinosa</name>
    <name type="common">Chinese foxglove</name>
    <dbReference type="NCBI Taxonomy" id="99300"/>
    <lineage>
        <taxon>Eukaryota</taxon>
        <taxon>Viridiplantae</taxon>
        <taxon>Streptophyta</taxon>
        <taxon>Embryophyta</taxon>
        <taxon>Tracheophyta</taxon>
        <taxon>Spermatophyta</taxon>
        <taxon>Magnoliopsida</taxon>
        <taxon>eudicotyledons</taxon>
        <taxon>Gunneridae</taxon>
        <taxon>Pentapetalae</taxon>
        <taxon>asterids</taxon>
        <taxon>lamiids</taxon>
        <taxon>Lamiales</taxon>
        <taxon>Orobanchaceae</taxon>
        <taxon>Rehmannieae</taxon>
        <taxon>Rehmannia</taxon>
    </lineage>
</organism>
<evidence type="ECO:0000313" key="6">
    <source>
        <dbReference type="Proteomes" id="UP001318860"/>
    </source>
</evidence>
<dbReference type="Gene3D" id="1.10.8.430">
    <property type="entry name" value="Helical domain of apoptotic protease-activating factors"/>
    <property type="match status" value="1"/>
</dbReference>
<dbReference type="InterPro" id="IPR001611">
    <property type="entry name" value="Leu-rich_rpt"/>
</dbReference>
<dbReference type="Pfam" id="PF00931">
    <property type="entry name" value="NB-ARC"/>
    <property type="match status" value="1"/>
</dbReference>
<reference evidence="5 6" key="1">
    <citation type="journal article" date="2021" name="Comput. Struct. Biotechnol. J.">
        <title>De novo genome assembly of the potent medicinal plant Rehmannia glutinosa using nanopore technology.</title>
        <authorList>
            <person name="Ma L."/>
            <person name="Dong C."/>
            <person name="Song C."/>
            <person name="Wang X."/>
            <person name="Zheng X."/>
            <person name="Niu Y."/>
            <person name="Chen S."/>
            <person name="Feng W."/>
        </authorList>
    </citation>
    <scope>NUCLEOTIDE SEQUENCE [LARGE SCALE GENOMIC DNA]</scope>
    <source>
        <strain evidence="5">DH-2019</strain>
    </source>
</reference>
<dbReference type="EMBL" id="JABTTQ020000003">
    <property type="protein sequence ID" value="KAK6160095.1"/>
    <property type="molecule type" value="Genomic_DNA"/>
</dbReference>
<keyword evidence="6" id="KW-1185">Reference proteome</keyword>
<dbReference type="Proteomes" id="UP001318860">
    <property type="component" value="Unassembled WGS sequence"/>
</dbReference>
<dbReference type="InterPro" id="IPR003593">
    <property type="entry name" value="AAA+_ATPase"/>
</dbReference>
<dbReference type="PANTHER" id="PTHR11017:SF385">
    <property type="entry name" value="DISEASE RESISTANCE PROTEIN (TIR-NBS-LRR CLASS)-RELATED"/>
    <property type="match status" value="1"/>
</dbReference>